<feature type="compositionally biased region" description="Basic and acidic residues" evidence="1">
    <location>
        <begin position="236"/>
        <end position="247"/>
    </location>
</feature>
<sequence>MAGRSLKPASYLASAAQAAPNRSPRQRPAFTRSSSGGSVTSTKSEDSMVVMLKGMVLEGREGKEDASAGPVVPDTPGRKRSQPIAIELPSRSLPKVYTPLSARGDLPGGYFPHHESPTTVTHKKNPFSANPKTTYPDSPTISSSTSLAASPAEMPSPKMPSHILTPNLLGPPSPTIPEPLLKPMGKYHPSNYKSPASTGVSTPSNPSVSSRTLLPPTNLAIPTLQSKRKNKSHSRQGHERKSSDVTRKLQQYQRDMIAQARLAAQSSLASVPGQKKEPTSPRLLPCGSPGPITPLELEMDGEDGYMVAGYRSRGGSLIGGGLEAESNGRSPSATV</sequence>
<evidence type="ECO:0000313" key="2">
    <source>
        <dbReference type="EMBL" id="PMD63077.1"/>
    </source>
</evidence>
<dbReference type="OrthoDB" id="5403157at2759"/>
<dbReference type="RefSeq" id="XP_024739981.1">
    <property type="nucleotide sequence ID" value="XM_024871926.1"/>
</dbReference>
<dbReference type="Proteomes" id="UP000235371">
    <property type="component" value="Unassembled WGS sequence"/>
</dbReference>
<protein>
    <submittedName>
        <fullName evidence="2">Uncharacterized protein</fullName>
    </submittedName>
</protein>
<gene>
    <name evidence="2" type="ORF">K444DRAFT_327541</name>
</gene>
<evidence type="ECO:0000313" key="3">
    <source>
        <dbReference type="Proteomes" id="UP000235371"/>
    </source>
</evidence>
<proteinExistence type="predicted"/>
<feature type="region of interest" description="Disordered" evidence="1">
    <location>
        <begin position="263"/>
        <end position="295"/>
    </location>
</feature>
<organism evidence="2 3">
    <name type="scientific">Hyaloscypha bicolor E</name>
    <dbReference type="NCBI Taxonomy" id="1095630"/>
    <lineage>
        <taxon>Eukaryota</taxon>
        <taxon>Fungi</taxon>
        <taxon>Dikarya</taxon>
        <taxon>Ascomycota</taxon>
        <taxon>Pezizomycotina</taxon>
        <taxon>Leotiomycetes</taxon>
        <taxon>Helotiales</taxon>
        <taxon>Hyaloscyphaceae</taxon>
        <taxon>Hyaloscypha</taxon>
        <taxon>Hyaloscypha bicolor</taxon>
    </lineage>
</organism>
<feature type="compositionally biased region" description="Low complexity" evidence="1">
    <location>
        <begin position="9"/>
        <end position="19"/>
    </location>
</feature>
<reference evidence="2 3" key="1">
    <citation type="submission" date="2016-04" db="EMBL/GenBank/DDBJ databases">
        <title>A degradative enzymes factory behind the ericoid mycorrhizal symbiosis.</title>
        <authorList>
            <consortium name="DOE Joint Genome Institute"/>
            <person name="Martino E."/>
            <person name="Morin E."/>
            <person name="Grelet G."/>
            <person name="Kuo A."/>
            <person name="Kohler A."/>
            <person name="Daghino S."/>
            <person name="Barry K."/>
            <person name="Choi C."/>
            <person name="Cichocki N."/>
            <person name="Clum A."/>
            <person name="Copeland A."/>
            <person name="Hainaut M."/>
            <person name="Haridas S."/>
            <person name="Labutti K."/>
            <person name="Lindquist E."/>
            <person name="Lipzen A."/>
            <person name="Khouja H.-R."/>
            <person name="Murat C."/>
            <person name="Ohm R."/>
            <person name="Olson A."/>
            <person name="Spatafora J."/>
            <person name="Veneault-Fourrey C."/>
            <person name="Henrissat B."/>
            <person name="Grigoriev I."/>
            <person name="Martin F."/>
            <person name="Perotto S."/>
        </authorList>
    </citation>
    <scope>NUCLEOTIDE SEQUENCE [LARGE SCALE GENOMIC DNA]</scope>
    <source>
        <strain evidence="2 3">E</strain>
    </source>
</reference>
<feature type="compositionally biased region" description="Polar residues" evidence="1">
    <location>
        <begin position="127"/>
        <end position="148"/>
    </location>
</feature>
<feature type="compositionally biased region" description="Polar residues" evidence="1">
    <location>
        <begin position="191"/>
        <end position="212"/>
    </location>
</feature>
<keyword evidence="3" id="KW-1185">Reference proteome</keyword>
<dbReference type="EMBL" id="KZ613782">
    <property type="protein sequence ID" value="PMD63077.1"/>
    <property type="molecule type" value="Genomic_DNA"/>
</dbReference>
<name>A0A2J6TJ78_9HELO</name>
<accession>A0A2J6TJ78</accession>
<evidence type="ECO:0000256" key="1">
    <source>
        <dbReference type="SAM" id="MobiDB-lite"/>
    </source>
</evidence>
<feature type="compositionally biased region" description="Low complexity" evidence="1">
    <location>
        <begin position="33"/>
        <end position="42"/>
    </location>
</feature>
<feature type="region of interest" description="Disordered" evidence="1">
    <location>
        <begin position="1"/>
        <end position="251"/>
    </location>
</feature>
<feature type="compositionally biased region" description="Basic residues" evidence="1">
    <location>
        <begin position="226"/>
        <end position="235"/>
    </location>
</feature>
<feature type="region of interest" description="Disordered" evidence="1">
    <location>
        <begin position="316"/>
        <end position="335"/>
    </location>
</feature>
<dbReference type="AlphaFoldDB" id="A0A2J6TJ78"/>
<dbReference type="GeneID" id="36580008"/>
<dbReference type="InParanoid" id="A0A2J6TJ78"/>